<accession>A0A975GS89</accession>
<organism evidence="4 5">
    <name type="scientific">Desulfonema magnum</name>
    <dbReference type="NCBI Taxonomy" id="45655"/>
    <lineage>
        <taxon>Bacteria</taxon>
        <taxon>Pseudomonadati</taxon>
        <taxon>Thermodesulfobacteriota</taxon>
        <taxon>Desulfobacteria</taxon>
        <taxon>Desulfobacterales</taxon>
        <taxon>Desulfococcaceae</taxon>
        <taxon>Desulfonema</taxon>
    </lineage>
</organism>
<feature type="region of interest" description="Disordered" evidence="2">
    <location>
        <begin position="1"/>
        <end position="23"/>
    </location>
</feature>
<feature type="compositionally biased region" description="Basic and acidic residues" evidence="2">
    <location>
        <begin position="141"/>
        <end position="162"/>
    </location>
</feature>
<proteinExistence type="predicted"/>
<feature type="compositionally biased region" description="Basic and acidic residues" evidence="2">
    <location>
        <begin position="1"/>
        <end position="10"/>
    </location>
</feature>
<protein>
    <submittedName>
        <fullName evidence="4">Uncharacterized protein</fullName>
    </submittedName>
</protein>
<reference evidence="4" key="1">
    <citation type="journal article" date="2021" name="Microb. Physiol.">
        <title>Proteogenomic Insights into the Physiology of Marine, Sulfate-Reducing, Filamentous Desulfonema limicola and Desulfonema magnum.</title>
        <authorList>
            <person name="Schnaars V."/>
            <person name="Wohlbrand L."/>
            <person name="Scheve S."/>
            <person name="Hinrichs C."/>
            <person name="Reinhardt R."/>
            <person name="Rabus R."/>
        </authorList>
    </citation>
    <scope>NUCLEOTIDE SEQUENCE</scope>
    <source>
        <strain evidence="4">4be13</strain>
    </source>
</reference>
<keyword evidence="5" id="KW-1185">Reference proteome</keyword>
<dbReference type="RefSeq" id="WP_207679429.1">
    <property type="nucleotide sequence ID" value="NZ_CP061800.1"/>
</dbReference>
<keyword evidence="3" id="KW-0812">Transmembrane</keyword>
<gene>
    <name evidence="4" type="ORF">dnm_078850</name>
</gene>
<keyword evidence="3" id="KW-0472">Membrane</keyword>
<feature type="transmembrane region" description="Helical" evidence="3">
    <location>
        <begin position="47"/>
        <end position="69"/>
    </location>
</feature>
<evidence type="ECO:0000256" key="1">
    <source>
        <dbReference type="SAM" id="Coils"/>
    </source>
</evidence>
<dbReference type="EMBL" id="CP061800">
    <property type="protein sequence ID" value="QTA91811.1"/>
    <property type="molecule type" value="Genomic_DNA"/>
</dbReference>
<evidence type="ECO:0000313" key="4">
    <source>
        <dbReference type="EMBL" id="QTA91811.1"/>
    </source>
</evidence>
<feature type="coiled-coil region" evidence="1">
    <location>
        <begin position="69"/>
        <end position="96"/>
    </location>
</feature>
<name>A0A975GS89_9BACT</name>
<evidence type="ECO:0000313" key="5">
    <source>
        <dbReference type="Proteomes" id="UP000663722"/>
    </source>
</evidence>
<feature type="region of interest" description="Disordered" evidence="2">
    <location>
        <begin position="106"/>
        <end position="162"/>
    </location>
</feature>
<evidence type="ECO:0000256" key="3">
    <source>
        <dbReference type="SAM" id="Phobius"/>
    </source>
</evidence>
<keyword evidence="3" id="KW-1133">Transmembrane helix</keyword>
<keyword evidence="1" id="KW-0175">Coiled coil</keyword>
<dbReference type="KEGG" id="dmm:dnm_078850"/>
<evidence type="ECO:0000256" key="2">
    <source>
        <dbReference type="SAM" id="MobiDB-lite"/>
    </source>
</evidence>
<dbReference type="Proteomes" id="UP000663722">
    <property type="component" value="Chromosome"/>
</dbReference>
<dbReference type="AlphaFoldDB" id="A0A975GS89"/>
<sequence>MENLSRDLEKNLTTFTPPKHSKRGKQGTFLLVGSDGEVRQVRWVKGLLVILVVMLIAALIAAGCFYFLYINMTQEKNRLQASLDELQQQKAALQVRKEAPVIQTPVVAESKSEPGPVPVRKKPAEKPVQAAPPPEIASVQEKPEADEVLPRSDETGADANDKEKNILVADAQPEEKKPVEPEKPLRVSAEKFNISYNKRRRILRAEFEIRNVDRISGRLSGHAIMILKPNRGGQRRWLTMPPVKLVSGKPTGEEPGETFSISHFKTLKFQAKNQRSLKRFKTATVFVFTDTGELLLEKDFPVATE</sequence>